<organism evidence="1 2">
    <name type="scientific">Canavalia gladiata</name>
    <name type="common">Sword bean</name>
    <name type="synonym">Dolichos gladiatus</name>
    <dbReference type="NCBI Taxonomy" id="3824"/>
    <lineage>
        <taxon>Eukaryota</taxon>
        <taxon>Viridiplantae</taxon>
        <taxon>Streptophyta</taxon>
        <taxon>Embryophyta</taxon>
        <taxon>Tracheophyta</taxon>
        <taxon>Spermatophyta</taxon>
        <taxon>Magnoliopsida</taxon>
        <taxon>eudicotyledons</taxon>
        <taxon>Gunneridae</taxon>
        <taxon>Pentapetalae</taxon>
        <taxon>rosids</taxon>
        <taxon>fabids</taxon>
        <taxon>Fabales</taxon>
        <taxon>Fabaceae</taxon>
        <taxon>Papilionoideae</taxon>
        <taxon>50 kb inversion clade</taxon>
        <taxon>NPAAA clade</taxon>
        <taxon>indigoferoid/millettioid clade</taxon>
        <taxon>Phaseoleae</taxon>
        <taxon>Canavalia</taxon>
    </lineage>
</organism>
<evidence type="ECO:0000313" key="2">
    <source>
        <dbReference type="Proteomes" id="UP001367508"/>
    </source>
</evidence>
<protein>
    <submittedName>
        <fullName evidence="1">Uncharacterized protein</fullName>
    </submittedName>
</protein>
<proteinExistence type="predicted"/>
<evidence type="ECO:0000313" key="1">
    <source>
        <dbReference type="EMBL" id="KAK7324177.1"/>
    </source>
</evidence>
<comment type="caution">
    <text evidence="1">The sequence shown here is derived from an EMBL/GenBank/DDBJ whole genome shotgun (WGS) entry which is preliminary data.</text>
</comment>
<dbReference type="Proteomes" id="UP001367508">
    <property type="component" value="Unassembled WGS sequence"/>
</dbReference>
<gene>
    <name evidence="1" type="ORF">VNO77_27703</name>
</gene>
<dbReference type="AlphaFoldDB" id="A0AAN9KV54"/>
<dbReference type="EMBL" id="JAYMYQ010000006">
    <property type="protein sequence ID" value="KAK7324177.1"/>
    <property type="molecule type" value="Genomic_DNA"/>
</dbReference>
<sequence length="156" mass="17395">MRKLVWSFYGNSTLSPIAGSWNEGEPRRLLETGHDVPGSRERSCRVGLFESWWAPGLAWPSWLKPGWKFNLIDSGWAIGMPHSDDPARAYFHACNVAGPPHLLAQYWSSAQQRILFQSWACKNCGHVFAKALGSDFLSSLWGLQGSVPTSKLSAYV</sequence>
<name>A0AAN9KV54_CANGL</name>
<accession>A0AAN9KV54</accession>
<reference evidence="1 2" key="1">
    <citation type="submission" date="2024-01" db="EMBL/GenBank/DDBJ databases">
        <title>The genomes of 5 underutilized Papilionoideae crops provide insights into root nodulation and disease resistanc.</title>
        <authorList>
            <person name="Jiang F."/>
        </authorList>
    </citation>
    <scope>NUCLEOTIDE SEQUENCE [LARGE SCALE GENOMIC DNA]</scope>
    <source>
        <strain evidence="1">LVBAO_FW01</strain>
        <tissue evidence="1">Leaves</tissue>
    </source>
</reference>
<keyword evidence="2" id="KW-1185">Reference proteome</keyword>